<dbReference type="Pfam" id="PF13641">
    <property type="entry name" value="Glyco_tranf_2_3"/>
    <property type="match status" value="1"/>
</dbReference>
<protein>
    <submittedName>
        <fullName evidence="8">Glycosyl transferase family 2</fullName>
    </submittedName>
</protein>
<dbReference type="InterPro" id="IPR037257">
    <property type="entry name" value="T2SS_E_N_sf"/>
</dbReference>
<keyword evidence="2" id="KW-0328">Glycosyltransferase</keyword>
<evidence type="ECO:0000313" key="9">
    <source>
        <dbReference type="Proteomes" id="UP000005439"/>
    </source>
</evidence>
<evidence type="ECO:0000256" key="5">
    <source>
        <dbReference type="ARBA" id="ARBA00022989"/>
    </source>
</evidence>
<organism evidence="8 9">
    <name type="scientific">Sulfobacillus acidophilus (strain ATCC 700253 / DSM 10332 / NAL)</name>
    <dbReference type="NCBI Taxonomy" id="679936"/>
    <lineage>
        <taxon>Bacteria</taxon>
        <taxon>Bacillati</taxon>
        <taxon>Bacillota</taxon>
        <taxon>Clostridia</taxon>
        <taxon>Eubacteriales</taxon>
        <taxon>Clostridiales Family XVII. Incertae Sedis</taxon>
        <taxon>Sulfobacillus</taxon>
    </lineage>
</organism>
<reference evidence="9" key="1">
    <citation type="submission" date="2011-12" db="EMBL/GenBank/DDBJ databases">
        <title>The complete genome of chromosome of Sulfobacillus acidophilus DSM 10332.</title>
        <authorList>
            <person name="Lucas S."/>
            <person name="Han J."/>
            <person name="Lapidus A."/>
            <person name="Bruce D."/>
            <person name="Goodwin L."/>
            <person name="Pitluck S."/>
            <person name="Peters L."/>
            <person name="Kyrpides N."/>
            <person name="Mavromatis K."/>
            <person name="Ivanova N."/>
            <person name="Mikhailova N."/>
            <person name="Chertkov O."/>
            <person name="Saunders E."/>
            <person name="Detter J.C."/>
            <person name="Tapia R."/>
            <person name="Han C."/>
            <person name="Land M."/>
            <person name="Hauser L."/>
            <person name="Markowitz V."/>
            <person name="Cheng J.-F."/>
            <person name="Hugenholtz P."/>
            <person name="Woyke T."/>
            <person name="Wu D."/>
            <person name="Pukall R."/>
            <person name="Gehrich-Schroeter G."/>
            <person name="Schneider S."/>
            <person name="Klenk H.-P."/>
            <person name="Eisen J.A."/>
        </authorList>
    </citation>
    <scope>NUCLEOTIDE SEQUENCE [LARGE SCALE GENOMIC DNA]</scope>
    <source>
        <strain evidence="9">ATCC 700253 / DSM 10332 / NAL</strain>
    </source>
</reference>
<dbReference type="InterPro" id="IPR029044">
    <property type="entry name" value="Nucleotide-diphossugar_trans"/>
</dbReference>
<dbReference type="GO" id="GO:0016020">
    <property type="term" value="C:membrane"/>
    <property type="evidence" value="ECO:0007669"/>
    <property type="project" value="UniProtKB-SubCell"/>
</dbReference>
<evidence type="ECO:0000256" key="6">
    <source>
        <dbReference type="ARBA" id="ARBA00023136"/>
    </source>
</evidence>
<dbReference type="SUPFAM" id="SSF160246">
    <property type="entry name" value="EspE N-terminal domain-like"/>
    <property type="match status" value="1"/>
</dbReference>
<evidence type="ECO:0000256" key="4">
    <source>
        <dbReference type="ARBA" id="ARBA00022692"/>
    </source>
</evidence>
<dbReference type="PANTHER" id="PTHR43867">
    <property type="entry name" value="CELLULOSE SYNTHASE CATALYTIC SUBUNIT A [UDP-FORMING]"/>
    <property type="match status" value="1"/>
</dbReference>
<feature type="transmembrane region" description="Helical" evidence="7">
    <location>
        <begin position="517"/>
        <end position="543"/>
    </location>
</feature>
<keyword evidence="6 7" id="KW-0472">Membrane</keyword>
<reference evidence="8 9" key="2">
    <citation type="journal article" date="2012" name="Stand. Genomic Sci.">
        <title>Complete genome sequence of the moderately thermophilic mineral-sulfide-oxidizing firmicute Sulfobacillus acidophilus type strain (NAL(T)).</title>
        <authorList>
            <person name="Anderson I."/>
            <person name="Chertkov O."/>
            <person name="Chen A."/>
            <person name="Saunders E."/>
            <person name="Lapidus A."/>
            <person name="Nolan M."/>
            <person name="Lucas S."/>
            <person name="Hammon N."/>
            <person name="Deshpande S."/>
            <person name="Cheng J.F."/>
            <person name="Han C."/>
            <person name="Tapia R."/>
            <person name="Goodwin L.A."/>
            <person name="Pitluck S."/>
            <person name="Liolios K."/>
            <person name="Pagani I."/>
            <person name="Ivanova N."/>
            <person name="Mikhailova N."/>
            <person name="Pati A."/>
            <person name="Palaniappan K."/>
            <person name="Land M."/>
            <person name="Pan C."/>
            <person name="Rohde M."/>
            <person name="Pukall R."/>
            <person name="Goker M."/>
            <person name="Detter J.C."/>
            <person name="Woyke T."/>
            <person name="Bristow J."/>
            <person name="Eisen J.A."/>
            <person name="Markowitz V."/>
            <person name="Hugenholtz P."/>
            <person name="Kyrpides N.C."/>
            <person name="Klenk H.P."/>
            <person name="Mavromatis K."/>
        </authorList>
    </citation>
    <scope>NUCLEOTIDE SEQUENCE [LARGE SCALE GENOMIC DNA]</scope>
    <source>
        <strain evidence="9">ATCC 700253 / DSM 10332 / NAL</strain>
    </source>
</reference>
<evidence type="ECO:0000256" key="2">
    <source>
        <dbReference type="ARBA" id="ARBA00022676"/>
    </source>
</evidence>
<dbReference type="KEGG" id="sap:Sulac_0668"/>
<dbReference type="Gene3D" id="3.90.550.10">
    <property type="entry name" value="Spore Coat Polysaccharide Biosynthesis Protein SpsA, Chain A"/>
    <property type="match status" value="1"/>
</dbReference>
<evidence type="ECO:0000256" key="1">
    <source>
        <dbReference type="ARBA" id="ARBA00004141"/>
    </source>
</evidence>
<feature type="transmembrane region" description="Helical" evidence="7">
    <location>
        <begin position="586"/>
        <end position="609"/>
    </location>
</feature>
<gene>
    <name evidence="8" type="ordered locus">Sulac_0668</name>
</gene>
<proteinExistence type="predicted"/>
<keyword evidence="3 8" id="KW-0808">Transferase</keyword>
<feature type="transmembrane region" description="Helical" evidence="7">
    <location>
        <begin position="219"/>
        <end position="241"/>
    </location>
</feature>
<dbReference type="PATRIC" id="fig|679936.5.peg.717"/>
<sequence>MPRESENWTSADQSPWRRGEPFGAFLVRTERLPPAAVEHVLAEQHRHGGRFGWIAHHLGYLSRFEFLRALAVYYGVPFWDTMTDERLAGVDATLWQSVTVSDLLAYETIPVRWWAPGVLECWTLNPVSTPVMAWLQAHWQPTAYAWVVLSEQAWQTVVHRFWGSLLTEEAVDRLAVTQSAFSAERVITPKQGVAGMLGVGLYGSAWIVSPHVALLGTVLGLWAGFAGFWAMKLLWGLATWVSGHDRTLGVSDPLDSSGDAWPVYTVLVPLYHEPPAVVHALIQSLAALDYPANKLDVLFLVEADDTETIDAVKAARPPWHIRIIRIADSLPRPKPKACNYGLQYARGQFLVIYDAEDRPDPAQLQVAVRAFRAASGSVVLQAALNFYNATQNVLTRAFALEYALWFDALLPGLTRFGWPIPLGGTSNHFETATLRRLQGWDPYNVTEDADLGLRAAALGVRAQALASTTWEEATSRLGNWIWQRSRWIKGYMQTTLVYTRRPVDVARQMGWGAYGGVMTLVAGTPWVLLTAPVAWVLGMLVWMDPAAVGSVRDPSLRVALLGLLIVGYGTLIVAHGIAGWRRGYRWALWIALILPIYWALASAAAWLALYELMTRPSYWYRTRHGDAENASSSPAPPLSLTVR</sequence>
<feature type="transmembrane region" description="Helical" evidence="7">
    <location>
        <begin position="193"/>
        <end position="213"/>
    </location>
</feature>
<feature type="transmembrane region" description="Helical" evidence="7">
    <location>
        <begin position="555"/>
        <end position="574"/>
    </location>
</feature>
<dbReference type="PANTHER" id="PTHR43867:SF2">
    <property type="entry name" value="CELLULOSE SYNTHASE CATALYTIC SUBUNIT A [UDP-FORMING]"/>
    <property type="match status" value="1"/>
</dbReference>
<dbReference type="STRING" id="679936.Sulac_0668"/>
<evidence type="ECO:0000256" key="3">
    <source>
        <dbReference type="ARBA" id="ARBA00022679"/>
    </source>
</evidence>
<dbReference type="HOGENOM" id="CLU_020629_0_0_9"/>
<dbReference type="SUPFAM" id="SSF53448">
    <property type="entry name" value="Nucleotide-diphospho-sugar transferases"/>
    <property type="match status" value="1"/>
</dbReference>
<dbReference type="AlphaFoldDB" id="G8U009"/>
<keyword evidence="5 7" id="KW-1133">Transmembrane helix</keyword>
<accession>G8U009</accession>
<dbReference type="InterPro" id="IPR050321">
    <property type="entry name" value="Glycosyltr_2/OpgH_subfam"/>
</dbReference>
<dbReference type="EMBL" id="CP003179">
    <property type="protein sequence ID" value="AEW04178.1"/>
    <property type="molecule type" value="Genomic_DNA"/>
</dbReference>
<comment type="subcellular location">
    <subcellularLocation>
        <location evidence="1">Membrane</location>
        <topology evidence="1">Multi-pass membrane protein</topology>
    </subcellularLocation>
</comment>
<dbReference type="Proteomes" id="UP000005439">
    <property type="component" value="Chromosome"/>
</dbReference>
<evidence type="ECO:0000313" key="8">
    <source>
        <dbReference type="EMBL" id="AEW04178.1"/>
    </source>
</evidence>
<keyword evidence="9" id="KW-1185">Reference proteome</keyword>
<evidence type="ECO:0000256" key="7">
    <source>
        <dbReference type="SAM" id="Phobius"/>
    </source>
</evidence>
<name>G8U009_SULAD</name>
<keyword evidence="4 7" id="KW-0812">Transmembrane</keyword>
<dbReference type="GO" id="GO:0016757">
    <property type="term" value="F:glycosyltransferase activity"/>
    <property type="evidence" value="ECO:0007669"/>
    <property type="project" value="UniProtKB-KW"/>
</dbReference>